<dbReference type="InterPro" id="IPR029775">
    <property type="entry name" value="NPHP4"/>
</dbReference>
<protein>
    <submittedName>
        <fullName evidence="6">Nephronophthisis protein, putative</fullName>
    </submittedName>
</protein>
<dbReference type="STRING" id="312017.I7MGA0"/>
<dbReference type="Pfam" id="PF26187">
    <property type="entry name" value="Ig_NPHP4_4th"/>
    <property type="match status" value="1"/>
</dbReference>
<feature type="coiled-coil region" evidence="1">
    <location>
        <begin position="502"/>
        <end position="536"/>
    </location>
</feature>
<sequence>MTSQAFSQREFDDQVDITQERRRVEQFWNKRKENSKYVPIESLNIGDSNNTRSYCLQIDELDKIQHQITQSQSQPVERLLVKIFIHLCYKKEKKVFGNTYNTVGLELIETQKQSYKLSEKNRPSIYFHTSIQPNDQVYAIFDFQIHEMGAKEISLNQKQVGIAELDLAKEGQTQLQVRRMAFAQYFNEPDMSQAQDLGIKFIISLNPSQQFEKAKHLIPQMFLVDNMQHEIEGLELDQETNKPHLPPFDQPVQLKQSFTIFLKQIEIHLPEAIETEILKNAQQNLMITNSSGQIADPVNQMKNIDKQGYKLSCCYHNNRTCVNRGGINNKLILLDSGRVEREEDNKKVPYKILKYDGAMEVDNVFASKNSMIVLQLEFKVILNTSQSRVDKDFIIGFIPIYVSDKFGLSDFKLSEPLMTQGSKSIDLKSMIKYQIKYPIYLLTRIDLSQAVGGFSPRESMVSDKPSQRKMGKNQSQASLAGIPQQEAGHETAVVQEDKNNEILKRTSKLQEIMRENQEKEKELEDFQNQLNQIQQKGPGNPGVVAQAGPRVDYSQNRAPLANTKEFQDIVQQYETKISDLQKTIAQLRQDNEQSKQEALKEFQEIKNLIGEIKRPRTGYNTFQDPFAQERAQNEVVITNEDDKRRWEILETLVTVPKMKSNYKNQQAFTLKPQSGAEEISNVDKVYLVNKGVRGLLDDTVQVGGEDDFIDDVDLVNEYRDQLQASLFSIKLVAFKAQISNFEDRDQVKRDSIFSENYYVPEKMYFTFNFFEFDEVQTEPYSYQDAGQITAMKKILTDNKPIVLETTSYLFNKIGPQQKSYNFSIDPSRFYPNVHKNFVDYLFRKSIHVDIWDADNLFLYGSVKIPLRSLLRRQRQSVEKQLTVPIIDSDFTRERGKLIVFLTNKGFEPSLQEINQTIPLNKTLQSTQGAGGFYKSQNNFNQTGMSNISNLNSTVGHKKKVKSYDPISFEMAAKESQLQTTLKSNFEFANDPESRQRERIRRFKIKNLQTEKGEDADIARYISKQEEQLKKIHDVQVLKEVKKGNYIKNVLSQLLSQEYVSDVQFGTTEYIQHTVVNTGYETENFQIRIDDPDLGWLGINELNPVVQPEEWKMILEAENIQGPKDTNIIEKERMSFLLQKGQSITLIFRFLSYREIDPQIQQVVNLEEYLRSQHVEYHKKFINERVINVSISSSGSVSENQGFKLRVRPHRQVVDHVFRYYERGNKQVQLILPALYSQGYYSEASIQQKPSLQCTNENVLFEWLGDNEISLQMRVPSVQKITRFNLLAYRDTFFKDLLANWQIEVHSLEGVDIKIDMGLSKKTNLTLDSDGTRLVRFYSSHPLCAWFDKPFDQPCTVSKGKVNLVGLTMRSFSLMRQKVQVNCVDQSTRELLYSWLVRIETDKPVVSKMYDLKIPVNKESHIQKFSFQNRSGTESTFFIESSQIDVLQIVEPKIFLGVGEKTQIKIRIARQEQPGIAEVFVFITNIDEKMECILFKLHFTVNK</sequence>
<dbReference type="Proteomes" id="UP000009168">
    <property type="component" value="Unassembled WGS sequence"/>
</dbReference>
<feature type="region of interest" description="Disordered" evidence="2">
    <location>
        <begin position="456"/>
        <end position="498"/>
    </location>
</feature>
<dbReference type="RefSeq" id="XP_001021514.2">
    <property type="nucleotide sequence ID" value="XM_001021514.2"/>
</dbReference>
<dbReference type="PANTHER" id="PTHR31043">
    <property type="entry name" value="NEPHROCYSTIN-4"/>
    <property type="match status" value="1"/>
</dbReference>
<feature type="domain" description="NPHP4 Ig-like" evidence="3">
    <location>
        <begin position="1316"/>
        <end position="1400"/>
    </location>
</feature>
<dbReference type="GO" id="GO:0005856">
    <property type="term" value="C:cytoskeleton"/>
    <property type="evidence" value="ECO:0007669"/>
    <property type="project" value="InterPro"/>
</dbReference>
<keyword evidence="7" id="KW-1185">Reference proteome</keyword>
<dbReference type="PANTHER" id="PTHR31043:SF3">
    <property type="entry name" value="NEPHROCYSTIN-4"/>
    <property type="match status" value="1"/>
</dbReference>
<accession>I7MGA0</accession>
<dbReference type="InterPro" id="IPR058765">
    <property type="entry name" value="NPHP4_C2-like"/>
</dbReference>
<dbReference type="InterPro" id="IPR058686">
    <property type="entry name" value="Ig_NPHP4_3rd"/>
</dbReference>
<evidence type="ECO:0000313" key="6">
    <source>
        <dbReference type="EMBL" id="EAS01269.2"/>
    </source>
</evidence>
<dbReference type="eggNOG" id="ENOG502QUNP">
    <property type="taxonomic scope" value="Eukaryota"/>
</dbReference>
<proteinExistence type="predicted"/>
<dbReference type="Pfam" id="PF26186">
    <property type="entry name" value="NPHP4_C2_3rd"/>
    <property type="match status" value="1"/>
</dbReference>
<evidence type="ECO:0000313" key="7">
    <source>
        <dbReference type="Proteomes" id="UP000009168"/>
    </source>
</evidence>
<feature type="domain" description="NPHP4 C2-like" evidence="4">
    <location>
        <begin position="756"/>
        <end position="894"/>
    </location>
</feature>
<keyword evidence="1" id="KW-0175">Coiled coil</keyword>
<evidence type="ECO:0000259" key="3">
    <source>
        <dbReference type="Pfam" id="PF26015"/>
    </source>
</evidence>
<feature type="coiled-coil region" evidence="1">
    <location>
        <begin position="563"/>
        <end position="604"/>
    </location>
</feature>
<dbReference type="GO" id="GO:0090090">
    <property type="term" value="P:negative regulation of canonical Wnt signaling pathway"/>
    <property type="evidence" value="ECO:0007669"/>
    <property type="project" value="InterPro"/>
</dbReference>
<dbReference type="GO" id="GO:0097730">
    <property type="term" value="C:non-motile cilium"/>
    <property type="evidence" value="ECO:0007669"/>
    <property type="project" value="InterPro"/>
</dbReference>
<dbReference type="OrthoDB" id="313446at2759"/>
<dbReference type="InParanoid" id="I7MGA0"/>
<name>I7MGA0_TETTS</name>
<evidence type="ECO:0000256" key="2">
    <source>
        <dbReference type="SAM" id="MobiDB-lite"/>
    </source>
</evidence>
<feature type="domain" description="NPHP4 Ig-like" evidence="5">
    <location>
        <begin position="1406"/>
        <end position="1490"/>
    </location>
</feature>
<dbReference type="InterPro" id="IPR058685">
    <property type="entry name" value="Ig_NPHP4_4th"/>
</dbReference>
<evidence type="ECO:0000256" key="1">
    <source>
        <dbReference type="SAM" id="Coils"/>
    </source>
</evidence>
<organism evidence="6 7">
    <name type="scientific">Tetrahymena thermophila (strain SB210)</name>
    <dbReference type="NCBI Taxonomy" id="312017"/>
    <lineage>
        <taxon>Eukaryota</taxon>
        <taxon>Sar</taxon>
        <taxon>Alveolata</taxon>
        <taxon>Ciliophora</taxon>
        <taxon>Intramacronucleata</taxon>
        <taxon>Oligohymenophorea</taxon>
        <taxon>Hymenostomatida</taxon>
        <taxon>Tetrahymenina</taxon>
        <taxon>Tetrahymenidae</taxon>
        <taxon>Tetrahymena</taxon>
    </lineage>
</organism>
<dbReference type="EMBL" id="GG662603">
    <property type="protein sequence ID" value="EAS01269.2"/>
    <property type="molecule type" value="Genomic_DNA"/>
</dbReference>
<evidence type="ECO:0000259" key="4">
    <source>
        <dbReference type="Pfam" id="PF26186"/>
    </source>
</evidence>
<evidence type="ECO:0000259" key="5">
    <source>
        <dbReference type="Pfam" id="PF26187"/>
    </source>
</evidence>
<gene>
    <name evidence="6" type="ORF">TTHERM_00148790</name>
</gene>
<dbReference type="Pfam" id="PF26015">
    <property type="entry name" value="Ig_NPH4_3rd"/>
    <property type="match status" value="1"/>
</dbReference>
<dbReference type="GeneID" id="7823732"/>
<reference evidence="7" key="1">
    <citation type="journal article" date="2006" name="PLoS Biol.">
        <title>Macronuclear genome sequence of the ciliate Tetrahymena thermophila, a model eukaryote.</title>
        <authorList>
            <person name="Eisen J.A."/>
            <person name="Coyne R.S."/>
            <person name="Wu M."/>
            <person name="Wu D."/>
            <person name="Thiagarajan M."/>
            <person name="Wortman J.R."/>
            <person name="Badger J.H."/>
            <person name="Ren Q."/>
            <person name="Amedeo P."/>
            <person name="Jones K.M."/>
            <person name="Tallon L.J."/>
            <person name="Delcher A.L."/>
            <person name="Salzberg S.L."/>
            <person name="Silva J.C."/>
            <person name="Haas B.J."/>
            <person name="Majoros W.H."/>
            <person name="Farzad M."/>
            <person name="Carlton J.M."/>
            <person name="Smith R.K. Jr."/>
            <person name="Garg J."/>
            <person name="Pearlman R.E."/>
            <person name="Karrer K.M."/>
            <person name="Sun L."/>
            <person name="Manning G."/>
            <person name="Elde N.C."/>
            <person name="Turkewitz A.P."/>
            <person name="Asai D.J."/>
            <person name="Wilkes D.E."/>
            <person name="Wang Y."/>
            <person name="Cai H."/>
            <person name="Collins K."/>
            <person name="Stewart B.A."/>
            <person name="Lee S.R."/>
            <person name="Wilamowska K."/>
            <person name="Weinberg Z."/>
            <person name="Ruzzo W.L."/>
            <person name="Wloga D."/>
            <person name="Gaertig J."/>
            <person name="Frankel J."/>
            <person name="Tsao C.-C."/>
            <person name="Gorovsky M.A."/>
            <person name="Keeling P.J."/>
            <person name="Waller R.F."/>
            <person name="Patron N.J."/>
            <person name="Cherry J.M."/>
            <person name="Stover N.A."/>
            <person name="Krieger C.J."/>
            <person name="del Toro C."/>
            <person name="Ryder H.F."/>
            <person name="Williamson S.C."/>
            <person name="Barbeau R.A."/>
            <person name="Hamilton E.P."/>
            <person name="Orias E."/>
        </authorList>
    </citation>
    <scope>NUCLEOTIDE SEQUENCE [LARGE SCALE GENOMIC DNA]</scope>
    <source>
        <strain evidence="7">SB210</strain>
    </source>
</reference>
<dbReference type="KEGG" id="tet:TTHERM_00148790"/>